<sequence length="215" mass="24351">MFSRLVSTVCLAAPLFASLASANPFPDLVSPRQAEDGVTMKNFGYFWRGVTDRDEALNKKFPPQSSYDSPGDFAPKGHLGMYFWSNQEDAEDWCTSHYAGKECYAVEYEWAPPAPPALSVYQFPHTGNVDYVPFVTHNWNSPEPDGSWTQFDVIEGPLSVGKYQPSDVLYQYCIVHQQAIMYLTQVGVHRVQKREVKTVKRAEKIKAMQQVTRAL</sequence>
<evidence type="ECO:0000313" key="1">
    <source>
        <dbReference type="EMBL" id="KAI4868378.1"/>
    </source>
</evidence>
<proteinExistence type="predicted"/>
<reference evidence="1 2" key="1">
    <citation type="journal article" date="2022" name="New Phytol.">
        <title>Ecological generalism drives hyperdiversity of secondary metabolite gene clusters in xylarialean endophytes.</title>
        <authorList>
            <person name="Franco M.E.E."/>
            <person name="Wisecaver J.H."/>
            <person name="Arnold A.E."/>
            <person name="Ju Y.M."/>
            <person name="Slot J.C."/>
            <person name="Ahrendt S."/>
            <person name="Moore L.P."/>
            <person name="Eastman K.E."/>
            <person name="Scott K."/>
            <person name="Konkel Z."/>
            <person name="Mondo S.J."/>
            <person name="Kuo A."/>
            <person name="Hayes R.D."/>
            <person name="Haridas S."/>
            <person name="Andreopoulos B."/>
            <person name="Riley R."/>
            <person name="LaButti K."/>
            <person name="Pangilinan J."/>
            <person name="Lipzen A."/>
            <person name="Amirebrahimi M."/>
            <person name="Yan J."/>
            <person name="Adam C."/>
            <person name="Keymanesh K."/>
            <person name="Ng V."/>
            <person name="Louie K."/>
            <person name="Northen T."/>
            <person name="Drula E."/>
            <person name="Henrissat B."/>
            <person name="Hsieh H.M."/>
            <person name="Youens-Clark K."/>
            <person name="Lutzoni F."/>
            <person name="Miadlikowska J."/>
            <person name="Eastwood D.C."/>
            <person name="Hamelin R.C."/>
            <person name="Grigoriev I.V."/>
            <person name="U'Ren J.M."/>
        </authorList>
    </citation>
    <scope>NUCLEOTIDE SEQUENCE [LARGE SCALE GENOMIC DNA]</scope>
    <source>
        <strain evidence="1 2">CBS 119005</strain>
    </source>
</reference>
<dbReference type="Proteomes" id="UP001497700">
    <property type="component" value="Unassembled WGS sequence"/>
</dbReference>
<comment type="caution">
    <text evidence="1">The sequence shown here is derived from an EMBL/GenBank/DDBJ whole genome shotgun (WGS) entry which is preliminary data.</text>
</comment>
<accession>A0ACB9ZBJ2</accession>
<evidence type="ECO:0000313" key="2">
    <source>
        <dbReference type="Proteomes" id="UP001497700"/>
    </source>
</evidence>
<gene>
    <name evidence="1" type="ORF">F4820DRAFT_445041</name>
</gene>
<keyword evidence="2" id="KW-1185">Reference proteome</keyword>
<dbReference type="EMBL" id="MU393438">
    <property type="protein sequence ID" value="KAI4868378.1"/>
    <property type="molecule type" value="Genomic_DNA"/>
</dbReference>
<name>A0ACB9ZBJ2_9PEZI</name>
<organism evidence="1 2">
    <name type="scientific">Hypoxylon rubiginosum</name>
    <dbReference type="NCBI Taxonomy" id="110542"/>
    <lineage>
        <taxon>Eukaryota</taxon>
        <taxon>Fungi</taxon>
        <taxon>Dikarya</taxon>
        <taxon>Ascomycota</taxon>
        <taxon>Pezizomycotina</taxon>
        <taxon>Sordariomycetes</taxon>
        <taxon>Xylariomycetidae</taxon>
        <taxon>Xylariales</taxon>
        <taxon>Hypoxylaceae</taxon>
        <taxon>Hypoxylon</taxon>
    </lineage>
</organism>
<protein>
    <submittedName>
        <fullName evidence="1">Uncharacterized protein</fullName>
    </submittedName>
</protein>